<feature type="transmembrane region" description="Helical" evidence="2">
    <location>
        <begin position="2696"/>
        <end position="2716"/>
    </location>
</feature>
<feature type="region of interest" description="Disordered" evidence="1">
    <location>
        <begin position="213"/>
        <end position="253"/>
    </location>
</feature>
<organism evidence="3 4">
    <name type="scientific">Trichoderma lentiforme</name>
    <dbReference type="NCBI Taxonomy" id="1567552"/>
    <lineage>
        <taxon>Eukaryota</taxon>
        <taxon>Fungi</taxon>
        <taxon>Dikarya</taxon>
        <taxon>Ascomycota</taxon>
        <taxon>Pezizomycotina</taxon>
        <taxon>Sordariomycetes</taxon>
        <taxon>Hypocreomycetidae</taxon>
        <taxon>Hypocreales</taxon>
        <taxon>Hypocreaceae</taxon>
        <taxon>Trichoderma</taxon>
    </lineage>
</organism>
<feature type="compositionally biased region" description="Polar residues" evidence="1">
    <location>
        <begin position="21"/>
        <end position="35"/>
    </location>
</feature>
<sequence length="3508" mass="400933">MANTFSSKSSSKVNVQEEDTSIPTTAHEQAKSWITQEEDTSIPIAAHEQAKSRTTYASFGAEGVTATANAYGHLLQITRYAENEPSCFVCVDLPGMPPPSSISERLAALQSNIARDDVGMRLIIGDNIRNNAWKVKESVPKMKFHYDRWPCFITETADFNLTIEYFVNKDTVYQVYTYTLKATSTEIPDFPRWMINNKVRIRDLVFLNYNSSKRDNSSRDNSSRDNSSRDTAPQDDSSQDDSSQDDSSQDDLRQETSEIYVIKNSEIGQRSEPTVRLSIRPFINGSPQLLDDNEIKPVKTMGQYLNGRNTAQITLAYTLETIPRDNNTNITPSAISETGQNLYRIVDIPLNTPFKIPSFTFDSQLNFAMRRNLEHILSVCSIPIDNPRDGIPCIALTCGDISGHRITAASSFYAFQFLLKALSYYMNKRECHECDLRNSSCMDYNCNMRSRIWRICFGHIKWICGKMQGKKEGFIPPHHWANGKMIADWDKHTVLCGKSLTDTPFHIIKVADFCQEFENERILGTVRKGFEVLVENWITRLDQRNKSGKYAFPHFREEPTHLFYLSDHVLIWRAIKSLENLGMASKLKSESTIYLTSKVQSNIISRFTTTTVDLPSKQCMLAVSRSPSENCFLFQPEDTVLFYAMEIGLFDKPGMVVDESSFWSNKIDVWRSIVDCQVQHEDNQDVHWTSPLQFALAFMLSARGKAVNSRSAPDMYGYSKWILSASSSVNGLFPGHLDENKEPAIFSDESRSETYWYTTFEVPYILWKYDIPPLMNAGGDSLQPTMSSEQTIVQALPRINQLLEDMVKHNDMASSQDNISLRRSMPFNNIIDKKNIVNLSDEWLFNEPQFFELVEEVSQRSIALFLNRGDDVEKDIMSRSNNTMRHICKNTAQHSETQDSGTPGLIGYMFDVPKTKHHQKDGVIEREITCNKDMYPFLSERRTQKKAKKRLFIFSRADPVTALACYLVSPDSEKEKLPFFFRRHALYHKFFNEEITPELNKWTTELHLSFYQIVKDSSTIVQGIPLLQQTKLRSFKKANKCNWISRATMSFRFDGDFFDRYWTCHFFEFDPKRIREGKKPPREMLEVNGSPTKKPWKQRQVLELVLVEYMLKGMLEDIKSIVRRVEKSLLRPSDERESAPLARLLSFFSDPLDLFADVSTENVANSTREVWRQFQHLLQSVEDDLSDNLIKIGQWRDREKERGLNKPRWTINDERRYKGTIYKLLVSINQEIRELEECHTDIVSFKASLIRRLEIAQEEWDTKNTNNIRLFTYVTVVFLPISFATGIFSMSSAPTKETLNSMITTAGIALLATVMALLNAKILDMKIAKPFLANFRLISETALRLVLCSPLYVLGLFFRLAYLILISLLSILPGKWIYVLRLHTEEELPSATSIPNKARKNARLRTTYSSFGQDGITATANAYGHLLQITQYFGNKPSGLVAVNLDDTEEPHFVKWRAHDLQQQSIDPTQGMRLLLQRPADDTSAIDIWDTNPKTMSVPANVSSSPLVIAPPRAKASPKTTRYDVPVPRPQWVNQSESGSGSNVRFVHNRWPCFSTKTPAFDIDIQYVISNKTVYQTYTFKLCQGSQIFSEIPTIVIDTNLLLRDLDFMAGEEMKEYGLEPHYSSRITNDGYSVARMHSDYLYHRHSDGRNANKDDRNTIALFISPFINEQPQQPQQFSQPALEDLDNYFVTPNEQAWNDLIENKTLEITLAYTLKLITLKEEDIATSPVSAADLRKAKEQINRRSPDMVPITIDKHLDFALSRNLEHILSVCSIPVRKVSEEIYTIALTCGDISGHRISGKASFHAFQFLLLAYQYFDSKIPEDGLCKLEKCTCENYCCNMRSRIFRVCQGHLEWLFGEDHGFSPHRWATGRAIAGWENNPSLSEKSVVDASLNIIKAADFYRISKATPDTIDDFRGDVNDWIEDLHRNNQDIEYVFPHSSEDLPLQFQLSDHAIIWRALKSLELIGLSSELKANTIPGRRKSSYSSRKIQDSIFKKFTTDCTQLSERLMATSRSLSETSFLLHIEDTATLSAMKMGLFDLPKREELVRRMTIESNDEPDNVAPGMPVGASTSRSDNDLTDPWRNKHEAWMATIDSQKLHEDNDDDNWDHPLQYALAMVLSARGIHMNSQTPAQMYTFARSILLQSSSPNGLFPGLLDENKDPALFEDDDAYWHASFEVPFILWETKKYSPRTEENSTDETSSSFLLRRNSAEASISGAGFVKRYEPFTETSDLGPNYEWLYKEPEFFGFRIDLSSKAIERFCDEHRRNVDKGSETINRAVEAFQPLKQDTLQDYGYIIDISGPEYTKILGQRNLPFRIFSPDKIRSFIGGVRDTTNAKKRFFHFYRANLDVALNCYLASSEEEEISSFFDKHSSYSKYFFEDTTAIFNKWVTELHLSFYQVVPDDATFQAIPWTETFKFPDSAGSESDKRVGRAVMSFRFDGDVFDHYWTCHFFDHNPQWLSNTQAGRPLISSRHVSGTLEADPWQQRRVLELLLFDIILKEMIKGTKGILEEIMTSVLTSSHSHKHRATDQPTVDFSEIDASTLLNALEVLSKVDSNTFASKNELWNKFQRILQVIEDDLKESLTMIALWTDREEKRNIIKAGWTPRKEQKYQGAISRLKLLNSHKIHELRRCGANVASFNMLLTRRLEVMRNDLDTKSNVDIRLFTYVTVVFLPVSFATGVFSMSGAPTRELLGSMASTACVALLITVVALLNAKVLGAELFGPIFNGIRPLSEAALRPIFRFCTGLIYLVLLSIISILPNKWIYFLQKRIEKAASEQSSLQTSANEGFVDRKVKQIRNKVKAIEKEIGEEERERRRKQKEEKRRRKEEEEEERKREEEEEEEERKREGMKRESKEKEEGVEERREEVANLRQADQDPAAARGRTGDSSDDTVALSNMDVDEGAPRNIFERIRYRFGGGRSRINRSDESTLLSDGENEQIGACSTYASFGDKGLTATTNSQGHLLQITRYFDHGPSGFFCVDLTDILPSHTITHRIQRLQEYCTDPNSGVGVRIEHSKDVETHTEKPNKEAPNEEKPNEEVPNEEVPKLDFVHDRWPHFVTKTPKFDLETQYVVSEKTVYQIYTFKPYQRKDHSVKVPQPDIDIKLFLRNLSVKADSDENNSNSNNNGTQDPHYGEYSNHLSLDNDYVKRARNIRNTAHGNQDVITLFITPFINKCPQKFHVEPESGDCRIILEDRVLDSVLKNWKEGNELEVTLAYRLELISSGQTEFNYSVSSESLSNAQTALSEPFKIPVLSQDGLFNAKLSRNLEHILSVCSVPVSSGADGNNPLIALTCGDISGHRISTEASFYAFQFLLLALEYMNTQSRGVYQSENDSTADHYAGNMKSRIIEVCQGHLKWLLERAESNSEVSSINGASSDAPIVDGVSNPNALERSLISASFQIIKAAEFCRAAMIDKETKLKIADGFRIIVGKWTAALDEKSKGRHFVFPNLREEREQWVFHLSDHAIIWWAAKSAEELAKSAAKWAAELAKSVAKSAEELEFGA</sequence>
<feature type="region of interest" description="Disordered" evidence="1">
    <location>
        <begin position="2057"/>
        <end position="2082"/>
    </location>
</feature>
<keyword evidence="4" id="KW-1185">Reference proteome</keyword>
<protein>
    <submittedName>
        <fullName evidence="3">Uncharacterized protein</fullName>
    </submittedName>
</protein>
<feature type="region of interest" description="Disordered" evidence="1">
    <location>
        <begin position="3119"/>
        <end position="3141"/>
    </location>
</feature>
<gene>
    <name evidence="3" type="ORF">CFAM422_001099</name>
</gene>
<evidence type="ECO:0000313" key="3">
    <source>
        <dbReference type="EMBL" id="KAF3076140.1"/>
    </source>
</evidence>
<proteinExistence type="predicted"/>
<dbReference type="Proteomes" id="UP000801864">
    <property type="component" value="Unassembled WGS sequence"/>
</dbReference>
<dbReference type="EMBL" id="QLNT01000002">
    <property type="protein sequence ID" value="KAF3076140.1"/>
    <property type="molecule type" value="Genomic_DNA"/>
</dbReference>
<evidence type="ECO:0000256" key="2">
    <source>
        <dbReference type="SAM" id="Phobius"/>
    </source>
</evidence>
<name>A0A9P5CFX7_9HYPO</name>
<dbReference type="Gene3D" id="1.20.58.340">
    <property type="entry name" value="Magnesium transport protein CorA, transmembrane region"/>
    <property type="match status" value="2"/>
</dbReference>
<reference evidence="3 4" key="1">
    <citation type="submission" date="2018-06" db="EMBL/GenBank/DDBJ databases">
        <title>Genome analysis of cellulolytic fungus Trichoderma lentiforme CFAM-422.</title>
        <authorList>
            <person name="Steindorff A.S."/>
            <person name="Formighieri E.F."/>
            <person name="Midorikawa G.E.O."/>
            <person name="Tamietti M.S."/>
            <person name="Ramos E.Z."/>
            <person name="Silva A.S."/>
            <person name="Bon E.P.S."/>
            <person name="Mendes T.D."/>
            <person name="Damaso M.C.T."/>
            <person name="Favaro L.C.L."/>
        </authorList>
    </citation>
    <scope>NUCLEOTIDE SEQUENCE [LARGE SCALE GENOMIC DNA]</scope>
    <source>
        <strain evidence="3 4">CFAM-422</strain>
    </source>
</reference>
<feature type="compositionally biased region" description="Basic residues" evidence="1">
    <location>
        <begin position="2819"/>
        <end position="2830"/>
    </location>
</feature>
<feature type="compositionally biased region" description="Polar residues" evidence="1">
    <location>
        <begin position="1"/>
        <end position="14"/>
    </location>
</feature>
<keyword evidence="2" id="KW-0812">Transmembrane</keyword>
<evidence type="ECO:0000313" key="4">
    <source>
        <dbReference type="Proteomes" id="UP000801864"/>
    </source>
</evidence>
<feature type="compositionally biased region" description="Acidic residues" evidence="1">
    <location>
        <begin position="237"/>
        <end position="249"/>
    </location>
</feature>
<feature type="transmembrane region" description="Helical" evidence="2">
    <location>
        <begin position="1342"/>
        <end position="1372"/>
    </location>
</feature>
<comment type="caution">
    <text evidence="3">The sequence shown here is derived from an EMBL/GenBank/DDBJ whole genome shotgun (WGS) entry which is preliminary data.</text>
</comment>
<feature type="region of interest" description="Disordered" evidence="1">
    <location>
        <begin position="1"/>
        <end position="37"/>
    </location>
</feature>
<feature type="transmembrane region" description="Helical" evidence="2">
    <location>
        <begin position="2668"/>
        <end position="2690"/>
    </location>
</feature>
<feature type="region of interest" description="Disordered" evidence="1">
    <location>
        <begin position="3020"/>
        <end position="3047"/>
    </location>
</feature>
<feature type="compositionally biased region" description="Basic and acidic residues" evidence="1">
    <location>
        <begin position="213"/>
        <end position="228"/>
    </location>
</feature>
<feature type="transmembrane region" description="Helical" evidence="2">
    <location>
        <begin position="1302"/>
        <end position="1322"/>
    </location>
</feature>
<feature type="compositionally biased region" description="Basic and acidic residues" evidence="1">
    <location>
        <begin position="2848"/>
        <end position="2873"/>
    </location>
</feature>
<feature type="region of interest" description="Disordered" evidence="1">
    <location>
        <begin position="1518"/>
        <end position="1539"/>
    </location>
</feature>
<evidence type="ECO:0000256" key="1">
    <source>
        <dbReference type="SAM" id="MobiDB-lite"/>
    </source>
</evidence>
<keyword evidence="2" id="KW-1133">Transmembrane helix</keyword>
<keyword evidence="2" id="KW-0472">Membrane</keyword>
<feature type="region of interest" description="Disordered" evidence="1">
    <location>
        <begin position="2813"/>
        <end position="2903"/>
    </location>
</feature>
<accession>A0A9P5CFX7</accession>